<dbReference type="PRINTS" id="PR00368">
    <property type="entry name" value="FADPNR"/>
</dbReference>
<dbReference type="GO" id="GO:0016491">
    <property type="term" value="F:oxidoreductase activity"/>
    <property type="evidence" value="ECO:0007669"/>
    <property type="project" value="InterPro"/>
</dbReference>
<reference evidence="6" key="1">
    <citation type="journal article" date="2020" name="mSystems">
        <title>Genome- and Community-Level Interaction Insights into Carbon Utilization and Element Cycling Functions of Hydrothermarchaeota in Hydrothermal Sediment.</title>
        <authorList>
            <person name="Zhou Z."/>
            <person name="Liu Y."/>
            <person name="Xu W."/>
            <person name="Pan J."/>
            <person name="Luo Z.H."/>
            <person name="Li M."/>
        </authorList>
    </citation>
    <scope>NUCLEOTIDE SEQUENCE</scope>
    <source>
        <strain evidence="6">SpSt-997</strain>
    </source>
</reference>
<dbReference type="PANTHER" id="PTHR43429">
    <property type="entry name" value="PYRIDINE NUCLEOTIDE-DISULFIDE OXIDOREDUCTASE DOMAIN-CONTAINING"/>
    <property type="match status" value="1"/>
</dbReference>
<dbReference type="InterPro" id="IPR016156">
    <property type="entry name" value="FAD/NAD-linked_Rdtase_dimer_sf"/>
</dbReference>
<organism evidence="6">
    <name type="scientific">Acidicaldus sp</name>
    <dbReference type="NCBI Taxonomy" id="1872105"/>
    <lineage>
        <taxon>Bacteria</taxon>
        <taxon>Pseudomonadati</taxon>
        <taxon>Pseudomonadota</taxon>
        <taxon>Alphaproteobacteria</taxon>
        <taxon>Acetobacterales</taxon>
        <taxon>Acetobacteraceae</taxon>
        <taxon>Acidicaldus</taxon>
    </lineage>
</organism>
<dbReference type="InterPro" id="IPR036188">
    <property type="entry name" value="FAD/NAD-bd_sf"/>
</dbReference>
<dbReference type="Gene3D" id="3.50.50.60">
    <property type="entry name" value="FAD/NAD(P)-binding domain"/>
    <property type="match status" value="2"/>
</dbReference>
<dbReference type="PANTHER" id="PTHR43429:SF3">
    <property type="entry name" value="NITRITE REDUCTASE [NAD(P)H]"/>
    <property type="match status" value="1"/>
</dbReference>
<dbReference type="InterPro" id="IPR050260">
    <property type="entry name" value="FAD-bd_OxRdtase"/>
</dbReference>
<protein>
    <submittedName>
        <fullName evidence="6">FAD-dependent oxidoreductase</fullName>
    </submittedName>
</protein>
<dbReference type="Gene3D" id="3.30.390.30">
    <property type="match status" value="1"/>
</dbReference>
<evidence type="ECO:0000256" key="3">
    <source>
        <dbReference type="ARBA" id="ARBA00022630"/>
    </source>
</evidence>
<gene>
    <name evidence="6" type="ORF">ENY07_05750</name>
</gene>
<sequence>MNASDYLIVGSSHAALEALAAIRLADPSGSLTVLTRDRHLPYSPTLLPYVVSGRSDPAKATLRDAAFFARQHIRFETEAGVAAVYPGAHELALEDGTRWHYGKLLLATGATPAVPPIAGLEAVPFHRLRTLDDSLALRAAIGTARRAVVLGAGLIGMHAAENLTAAGVAVTVVEPRDQVLPSYFDPEAAEHIARGFTAHGVVFRTGHSAVAIAPAGAGFRLTLDDGAVLDADLLLVATGVRAELGYLAGSGIATGRGILVDAGMRTSAPEIWAAGDVAEAPAFPGPATALAGILPEAVLQGRTAGMAMAGEAAPPYRGSVPRNTYCFFGQSAISVGTGITGAPPAGAELVTRRDPAAGTYWRIALQDDRLLGIAAVNLPLDAGILCELILRQVDLAPVKPSFLDQPCATGRMLMSRLWR</sequence>
<keyword evidence="3" id="KW-0285">Flavoprotein</keyword>
<dbReference type="EMBL" id="DTQM01000108">
    <property type="protein sequence ID" value="HGC42709.1"/>
    <property type="molecule type" value="Genomic_DNA"/>
</dbReference>
<accession>A0A8J4HA87</accession>
<comment type="similarity">
    <text evidence="2">Belongs to the FAD-dependent oxidoreductase family.</text>
</comment>
<dbReference type="Pfam" id="PF07992">
    <property type="entry name" value="Pyr_redox_2"/>
    <property type="match status" value="1"/>
</dbReference>
<keyword evidence="4" id="KW-0274">FAD</keyword>
<evidence type="ECO:0000256" key="2">
    <source>
        <dbReference type="ARBA" id="ARBA00006442"/>
    </source>
</evidence>
<dbReference type="NCBIfam" id="NF045765">
    <property type="entry name" value="PhenlGlyoxDHPadH"/>
    <property type="match status" value="1"/>
</dbReference>
<comment type="cofactor">
    <cofactor evidence="1">
        <name>FAD</name>
        <dbReference type="ChEBI" id="CHEBI:57692"/>
    </cofactor>
</comment>
<evidence type="ECO:0000256" key="1">
    <source>
        <dbReference type="ARBA" id="ARBA00001974"/>
    </source>
</evidence>
<dbReference type="AlphaFoldDB" id="A0A8J4HA87"/>
<evidence type="ECO:0000313" key="6">
    <source>
        <dbReference type="EMBL" id="HGC42709.1"/>
    </source>
</evidence>
<comment type="caution">
    <text evidence="6">The sequence shown here is derived from an EMBL/GenBank/DDBJ whole genome shotgun (WGS) entry which is preliminary data.</text>
</comment>
<name>A0A8J4HA87_9PROT</name>
<proteinExistence type="inferred from homology"/>
<evidence type="ECO:0000259" key="5">
    <source>
        <dbReference type="Pfam" id="PF07992"/>
    </source>
</evidence>
<dbReference type="InterPro" id="IPR054806">
    <property type="entry name" value="PadH"/>
</dbReference>
<feature type="domain" description="FAD/NAD(P)-binding" evidence="5">
    <location>
        <begin position="5"/>
        <end position="283"/>
    </location>
</feature>
<dbReference type="PRINTS" id="PR00411">
    <property type="entry name" value="PNDRDTASEI"/>
</dbReference>
<dbReference type="InterPro" id="IPR023753">
    <property type="entry name" value="FAD/NAD-binding_dom"/>
</dbReference>
<evidence type="ECO:0000256" key="4">
    <source>
        <dbReference type="ARBA" id="ARBA00022827"/>
    </source>
</evidence>
<dbReference type="SUPFAM" id="SSF51905">
    <property type="entry name" value="FAD/NAD(P)-binding domain"/>
    <property type="match status" value="2"/>
</dbReference>